<protein>
    <recommendedName>
        <fullName evidence="7">Calreticulin</fullName>
    </recommendedName>
</protein>
<evidence type="ECO:0000256" key="14">
    <source>
        <dbReference type="ARBA" id="ARBA00022737"/>
    </source>
</evidence>
<dbReference type="FunFam" id="2.60.120.200:FF:000122">
    <property type="entry name" value="Calreticulin 3"/>
    <property type="match status" value="1"/>
</dbReference>
<dbReference type="Pfam" id="PF00262">
    <property type="entry name" value="Calreticulin"/>
    <property type="match status" value="2"/>
</dbReference>
<feature type="region of interest" description="Disordered" evidence="25">
    <location>
        <begin position="341"/>
        <end position="447"/>
    </location>
</feature>
<dbReference type="InterPro" id="IPR018124">
    <property type="entry name" value="Calret/calnex_CS"/>
</dbReference>
<evidence type="ECO:0000256" key="25">
    <source>
        <dbReference type="SAM" id="MobiDB-lite"/>
    </source>
</evidence>
<feature type="compositionally biased region" description="Basic and acidic residues" evidence="25">
    <location>
        <begin position="428"/>
        <end position="447"/>
    </location>
</feature>
<dbReference type="GO" id="GO:0060473">
    <property type="term" value="C:cortical granule"/>
    <property type="evidence" value="ECO:0007669"/>
    <property type="project" value="UniProtKB-SubCell"/>
</dbReference>
<dbReference type="GO" id="GO:0009986">
    <property type="term" value="C:cell surface"/>
    <property type="evidence" value="ECO:0007669"/>
    <property type="project" value="UniProtKB-SubCell"/>
</dbReference>
<feature type="compositionally biased region" description="Polar residues" evidence="25">
    <location>
        <begin position="732"/>
        <end position="746"/>
    </location>
</feature>
<feature type="region of interest" description="Disordered" evidence="25">
    <location>
        <begin position="480"/>
        <end position="514"/>
    </location>
</feature>
<dbReference type="Gene3D" id="2.60.120.200">
    <property type="match status" value="1"/>
</dbReference>
<keyword evidence="21" id="KW-0968">Cytoplasmic vesicle</keyword>
<sequence>MEVALLLVCLLAASAHCTVYFTEQFGDGDAWESRWVESKHKSDYGQFKLTAGKFYGDPEKDKGLQTSQDAKFYASSARFEPFNNEGKTLVIQFTVKHEQKIDCGGGYIKLFPSNLDQKAMHGDSSYYIMFGPDICGYSTKKVHVIFNYKEKNHLIKKDITCKDDELTHLYTLILRPDQTYEVKIDNAKVESGKLEEDWDFLQLKKIKDPEAKKPEDWDERSKINDPEDVKPEDWEKPENIPDPEAKKPEDWDEEMDGEWEPPMIPNPEYKGEWQPKQIDNPNYKGVWVHPEIDNPAYVADMNIYSFKSIGVLGLDLWQVKSGTIFDNFLITDDEKYAETFGSETWGQTKEPEQKMKEIQDKEESEKRKEEEQKSKEEEDGDEDEDAEEEEEEEEEKSEQRNEWQQEAEPEPEPEPEAEPEPEPEVEVEPVREVEKVETVEDKPEISYKKTSQVWNEEVVQYTEEKVSKQGPENGEALHEEIQHKHKKMERNLRECSRSDSKATHELEETEAARLEAEQKLEELRRRQGEKENEEFEKMRIKQQEAAVELEELKKKREGRKKVREEEEQKRLQEESEKKAREEEEKRKLKEDIEKRRAEAAEKRYKPEELEAADDKEPFKCVTPRGSSLKIGERAEFLNKSAKKSTSIKTTRPLLGVSKIDSKLEQYTSAIQGAKAAKGGKSSASDLPLTADGVRNIKSMWETGDVYGSPSNKGTPNKEVAGLKVGVAGRINQWLNKTPETNKSPASKASDVKPGDVSSKRNLWENKTDSPNEKSATPSKITAGSKFKSGSAENQRGYSNAGMAHYENEP</sequence>
<keyword evidence="10" id="KW-0272">Extracellular matrix</keyword>
<dbReference type="SUPFAM" id="SSF63887">
    <property type="entry name" value="P-domain of calnexin/calreticulin"/>
    <property type="match status" value="1"/>
</dbReference>
<feature type="compositionally biased region" description="Basic and acidic residues" evidence="25">
    <location>
        <begin position="489"/>
        <end position="514"/>
    </location>
</feature>
<feature type="region of interest" description="Disordered" evidence="25">
    <location>
        <begin position="731"/>
        <end position="809"/>
    </location>
</feature>
<evidence type="ECO:0000256" key="3">
    <source>
        <dbReference type="ARBA" id="ARBA00004498"/>
    </source>
</evidence>
<keyword evidence="19 23" id="KW-1015">Disulfide bond</keyword>
<dbReference type="Gene3D" id="2.10.250.10">
    <property type="entry name" value="Calreticulin/calnexin, P domain"/>
    <property type="match status" value="1"/>
</dbReference>
<evidence type="ECO:0000256" key="6">
    <source>
        <dbReference type="ARBA" id="ARBA00010983"/>
    </source>
</evidence>
<dbReference type="GO" id="GO:0005789">
    <property type="term" value="C:endoplasmic reticulum membrane"/>
    <property type="evidence" value="ECO:0007669"/>
    <property type="project" value="TreeGrafter"/>
</dbReference>
<evidence type="ECO:0000256" key="10">
    <source>
        <dbReference type="ARBA" id="ARBA00022530"/>
    </source>
</evidence>
<keyword evidence="15 24" id="KW-0256">Endoplasmic reticulum</keyword>
<evidence type="ECO:0000256" key="17">
    <source>
        <dbReference type="ARBA" id="ARBA00022837"/>
    </source>
</evidence>
<dbReference type="GO" id="GO:0030246">
    <property type="term" value="F:carbohydrate binding"/>
    <property type="evidence" value="ECO:0007669"/>
    <property type="project" value="UniProtKB-KW"/>
</dbReference>
<proteinExistence type="evidence at transcript level"/>
<feature type="region of interest" description="Disordered" evidence="25">
    <location>
        <begin position="211"/>
        <end position="256"/>
    </location>
</feature>
<feature type="compositionally biased region" description="Basic and acidic residues" evidence="25">
    <location>
        <begin position="749"/>
        <end position="771"/>
    </location>
</feature>
<feature type="signal peptide" evidence="24">
    <location>
        <begin position="1"/>
        <end position="17"/>
    </location>
</feature>
<evidence type="ECO:0000256" key="2">
    <source>
        <dbReference type="ARBA" id="ARBA00004319"/>
    </source>
</evidence>
<dbReference type="InterPro" id="IPR006017">
    <property type="entry name" value="Caldesmon"/>
</dbReference>
<evidence type="ECO:0000256" key="9">
    <source>
        <dbReference type="ARBA" id="ARBA00022525"/>
    </source>
</evidence>
<evidence type="ECO:0000256" key="15">
    <source>
        <dbReference type="ARBA" id="ARBA00022824"/>
    </source>
</evidence>
<evidence type="ECO:0000256" key="12">
    <source>
        <dbReference type="ARBA" id="ARBA00022729"/>
    </source>
</evidence>
<dbReference type="GO" id="GO:0005516">
    <property type="term" value="F:calmodulin binding"/>
    <property type="evidence" value="ECO:0007669"/>
    <property type="project" value="InterPro"/>
</dbReference>
<accession>V9KA51</accession>
<dbReference type="GO" id="GO:0017022">
    <property type="term" value="F:myosin binding"/>
    <property type="evidence" value="ECO:0007669"/>
    <property type="project" value="InterPro"/>
</dbReference>
<feature type="compositionally biased region" description="Acidic residues" evidence="25">
    <location>
        <begin position="377"/>
        <end position="396"/>
    </location>
</feature>
<comment type="similarity">
    <text evidence="6 24">Belongs to the calreticulin family.</text>
</comment>
<name>V9KA51_CALMI</name>
<dbReference type="PANTHER" id="PTHR11073">
    <property type="entry name" value="CALRETICULIN AND CALNEXIN"/>
    <property type="match status" value="1"/>
</dbReference>
<feature type="compositionally biased region" description="Basic and acidic residues" evidence="25">
    <location>
        <begin position="349"/>
        <end position="376"/>
    </location>
</feature>
<comment type="subcellular location">
    <subcellularLocation>
        <location evidence="1">Cell surface</location>
    </subcellularLocation>
    <subcellularLocation>
        <location evidence="4">Cytoplasm</location>
        <location evidence="4">Cytosol</location>
    </subcellularLocation>
    <subcellularLocation>
        <location evidence="22">Cytoplasmic vesicle</location>
        <location evidence="22">Secretory vesicle</location>
        <location evidence="22">Cortical granule</location>
    </subcellularLocation>
    <subcellularLocation>
        <location evidence="2">Endoplasmic reticulum lumen</location>
    </subcellularLocation>
    <subcellularLocation>
        <location evidence="5">Sarcoplasmic reticulum lumen</location>
    </subcellularLocation>
    <subcellularLocation>
        <location evidence="3">Secreted</location>
        <location evidence="3">Extracellular space</location>
        <location evidence="3">Extracellular matrix</location>
    </subcellularLocation>
</comment>
<keyword evidence="11" id="KW-0479">Metal-binding</keyword>
<evidence type="ECO:0000256" key="13">
    <source>
        <dbReference type="ARBA" id="ARBA00022734"/>
    </source>
</evidence>
<feature type="compositionally biased region" description="Polar residues" evidence="25">
    <location>
        <begin position="772"/>
        <end position="781"/>
    </location>
</feature>
<feature type="compositionally biased region" description="Acidic residues" evidence="25">
    <location>
        <begin position="405"/>
        <end position="427"/>
    </location>
</feature>
<feature type="chain" id="PRO_5004777631" description="Calreticulin" evidence="24">
    <location>
        <begin position="18"/>
        <end position="809"/>
    </location>
</feature>
<organism evidence="26">
    <name type="scientific">Callorhinchus milii</name>
    <name type="common">Ghost shark</name>
    <dbReference type="NCBI Taxonomy" id="7868"/>
    <lineage>
        <taxon>Eukaryota</taxon>
        <taxon>Metazoa</taxon>
        <taxon>Chordata</taxon>
        <taxon>Craniata</taxon>
        <taxon>Vertebrata</taxon>
        <taxon>Chondrichthyes</taxon>
        <taxon>Holocephali</taxon>
        <taxon>Chimaeriformes</taxon>
        <taxon>Callorhinchidae</taxon>
        <taxon>Callorhinchus</taxon>
    </lineage>
</organism>
<keyword evidence="13" id="KW-0430">Lectin</keyword>
<dbReference type="PRINTS" id="PR01076">
    <property type="entry name" value="CALDESMON"/>
</dbReference>
<keyword evidence="18" id="KW-0007">Acetylation</keyword>
<dbReference type="GO" id="GO:0005509">
    <property type="term" value="F:calcium ion binding"/>
    <property type="evidence" value="ECO:0007669"/>
    <property type="project" value="InterPro"/>
</dbReference>
<dbReference type="GO" id="GO:0036503">
    <property type="term" value="P:ERAD pathway"/>
    <property type="evidence" value="ECO:0007669"/>
    <property type="project" value="TreeGrafter"/>
</dbReference>
<evidence type="ECO:0000313" key="26">
    <source>
        <dbReference type="EMBL" id="AFO94641.1"/>
    </source>
</evidence>
<dbReference type="InterPro" id="IPR006018">
    <property type="entry name" value="Caldesmon_LSP"/>
</dbReference>
<dbReference type="GO" id="GO:0033018">
    <property type="term" value="C:sarcoplasmic reticulum lumen"/>
    <property type="evidence" value="ECO:0007669"/>
    <property type="project" value="UniProtKB-SubCell"/>
</dbReference>
<dbReference type="GO" id="GO:0006457">
    <property type="term" value="P:protein folding"/>
    <property type="evidence" value="ECO:0007669"/>
    <property type="project" value="InterPro"/>
</dbReference>
<keyword evidence="12 24" id="KW-0732">Signal</keyword>
<keyword evidence="16" id="KW-0862">Zinc</keyword>
<dbReference type="PANTHER" id="PTHR11073:SF3">
    <property type="entry name" value="CALRETICULIN-3"/>
    <property type="match status" value="1"/>
</dbReference>
<feature type="compositionally biased region" description="Basic and acidic residues" evidence="25">
    <location>
        <begin position="562"/>
        <end position="618"/>
    </location>
</feature>
<keyword evidence="17" id="KW-0106">Calcium</keyword>
<dbReference type="GO" id="GO:0005829">
    <property type="term" value="C:cytosol"/>
    <property type="evidence" value="ECO:0007669"/>
    <property type="project" value="UniProtKB-SubCell"/>
</dbReference>
<evidence type="ECO:0000256" key="1">
    <source>
        <dbReference type="ARBA" id="ARBA00004241"/>
    </source>
</evidence>
<dbReference type="FunFam" id="2.10.250.10:FF:000002">
    <property type="entry name" value="Calreticulin"/>
    <property type="match status" value="1"/>
</dbReference>
<dbReference type="PROSITE" id="PS00804">
    <property type="entry name" value="CALRETICULIN_2"/>
    <property type="match status" value="1"/>
</dbReference>
<feature type="disulfide bond" evidence="23">
    <location>
        <begin position="103"/>
        <end position="135"/>
    </location>
</feature>
<dbReference type="SUPFAM" id="SSF49899">
    <property type="entry name" value="Concanavalin A-like lectins/glucanases"/>
    <property type="match status" value="1"/>
</dbReference>
<dbReference type="GO" id="GO:0003779">
    <property type="term" value="F:actin binding"/>
    <property type="evidence" value="ECO:0007669"/>
    <property type="project" value="InterPro"/>
</dbReference>
<dbReference type="GO" id="GO:0051082">
    <property type="term" value="F:unfolded protein binding"/>
    <property type="evidence" value="ECO:0007669"/>
    <property type="project" value="InterPro"/>
</dbReference>
<evidence type="ECO:0000256" key="20">
    <source>
        <dbReference type="ARBA" id="ARBA00023186"/>
    </source>
</evidence>
<dbReference type="EMBL" id="JW862124">
    <property type="protein sequence ID" value="AFO94641.1"/>
    <property type="molecule type" value="mRNA"/>
</dbReference>
<evidence type="ECO:0000256" key="21">
    <source>
        <dbReference type="ARBA" id="ARBA00023329"/>
    </source>
</evidence>
<evidence type="ECO:0000256" key="11">
    <source>
        <dbReference type="ARBA" id="ARBA00022723"/>
    </source>
</evidence>
<keyword evidence="9" id="KW-0964">Secreted</keyword>
<evidence type="ECO:0000256" key="4">
    <source>
        <dbReference type="ARBA" id="ARBA00004514"/>
    </source>
</evidence>
<evidence type="ECO:0000256" key="24">
    <source>
        <dbReference type="RuleBase" id="RU362126"/>
    </source>
</evidence>
<keyword evidence="14" id="KW-0677">Repeat</keyword>
<feature type="region of interest" description="Disordered" evidence="25">
    <location>
        <begin position="550"/>
        <end position="625"/>
    </location>
</feature>
<keyword evidence="20 24" id="KW-0143">Chaperone</keyword>
<dbReference type="InterPro" id="IPR009033">
    <property type="entry name" value="Calreticulin/calnexin_P_dom_sf"/>
</dbReference>
<dbReference type="PROSITE" id="PS00803">
    <property type="entry name" value="CALRETICULIN_1"/>
    <property type="match status" value="1"/>
</dbReference>
<dbReference type="AlphaFoldDB" id="V9KA51"/>
<dbReference type="InterPro" id="IPR001580">
    <property type="entry name" value="Calret/calnex"/>
</dbReference>
<evidence type="ECO:0000256" key="22">
    <source>
        <dbReference type="ARBA" id="ARBA00037865"/>
    </source>
</evidence>
<evidence type="ECO:0000256" key="7">
    <source>
        <dbReference type="ARBA" id="ARBA00015837"/>
    </source>
</evidence>
<feature type="compositionally biased region" description="Basic and acidic residues" evidence="25">
    <location>
        <begin position="211"/>
        <end position="249"/>
    </location>
</feature>
<keyword evidence="8" id="KW-0963">Cytoplasm</keyword>
<dbReference type="InterPro" id="IPR013320">
    <property type="entry name" value="ConA-like_dom_sf"/>
</dbReference>
<evidence type="ECO:0000256" key="19">
    <source>
        <dbReference type="ARBA" id="ARBA00023157"/>
    </source>
</evidence>
<reference evidence="26" key="1">
    <citation type="journal article" date="2014" name="Nature">
        <title>Elephant shark genome provides unique insights into gnathostome evolution.</title>
        <authorList>
            <consortium name="International Elephant Shark Genome Sequencing Consortium"/>
            <person name="Venkatesh B."/>
            <person name="Lee A.P."/>
            <person name="Ravi V."/>
            <person name="Maurya A.K."/>
            <person name="Lian M.M."/>
            <person name="Swann J.B."/>
            <person name="Ohta Y."/>
            <person name="Flajnik M.F."/>
            <person name="Sutoh Y."/>
            <person name="Kasahara M."/>
            <person name="Hoon S."/>
            <person name="Gangu V."/>
            <person name="Roy S.W."/>
            <person name="Irimia M."/>
            <person name="Korzh V."/>
            <person name="Kondrychyn I."/>
            <person name="Lim Z.W."/>
            <person name="Tay B.H."/>
            <person name="Tohari S."/>
            <person name="Kong K.W."/>
            <person name="Ho S."/>
            <person name="Lorente-Galdos B."/>
            <person name="Quilez J."/>
            <person name="Marques-Bonet T."/>
            <person name="Raney B.J."/>
            <person name="Ingham P.W."/>
            <person name="Tay A."/>
            <person name="Hillier L.W."/>
            <person name="Minx P."/>
            <person name="Boehm T."/>
            <person name="Wilson R.K."/>
            <person name="Brenner S."/>
            <person name="Warren W.C."/>
        </authorList>
    </citation>
    <scope>NUCLEOTIDE SEQUENCE</scope>
    <source>
        <tissue evidence="26">Gills</tissue>
    </source>
</reference>
<evidence type="ECO:0000256" key="16">
    <source>
        <dbReference type="ARBA" id="ARBA00022833"/>
    </source>
</evidence>
<evidence type="ECO:0000256" key="8">
    <source>
        <dbReference type="ARBA" id="ARBA00022490"/>
    </source>
</evidence>
<dbReference type="GO" id="GO:0006936">
    <property type="term" value="P:muscle contraction"/>
    <property type="evidence" value="ECO:0007669"/>
    <property type="project" value="InterPro"/>
</dbReference>
<evidence type="ECO:0000256" key="23">
    <source>
        <dbReference type="PIRSR" id="PIRSR601580-3"/>
    </source>
</evidence>
<dbReference type="PROSITE" id="PS00805">
    <property type="entry name" value="CALRETICULIN_REPEAT"/>
    <property type="match status" value="2"/>
</dbReference>
<dbReference type="FunFam" id="2.60.120.200:FF:000113">
    <property type="entry name" value="Calreticulin 3"/>
    <property type="match status" value="1"/>
</dbReference>
<dbReference type="Pfam" id="PF02029">
    <property type="entry name" value="Caldesmon"/>
    <property type="match status" value="1"/>
</dbReference>
<evidence type="ECO:0000256" key="18">
    <source>
        <dbReference type="ARBA" id="ARBA00022990"/>
    </source>
</evidence>
<evidence type="ECO:0000256" key="5">
    <source>
        <dbReference type="ARBA" id="ARBA00004564"/>
    </source>
</evidence>